<dbReference type="Proteomes" id="UP000325577">
    <property type="component" value="Linkage Group LG12"/>
</dbReference>
<protein>
    <submittedName>
        <fullName evidence="1">Uncharacterized protein</fullName>
    </submittedName>
</protein>
<dbReference type="OrthoDB" id="5835829at2759"/>
<dbReference type="SUPFAM" id="SSF53756">
    <property type="entry name" value="UDP-Glycosyltransferase/glycogen phosphorylase"/>
    <property type="match status" value="1"/>
</dbReference>
<accession>A0A5J5BFP5</accession>
<sequence length="100" mass="11017">MGAEQPLNAKFVVEGLGAGIPVSQGSEGRGEFMTVGRDVICDAVKKLMNGDEGRKARERTQALGIMARQAVEKDPPLDEYWLVNFDSDKFVKDFVIEEVD</sequence>
<dbReference type="AlphaFoldDB" id="A0A5J5BFP5"/>
<dbReference type="Gene3D" id="3.40.50.2000">
    <property type="entry name" value="Glycogen Phosphorylase B"/>
    <property type="match status" value="1"/>
</dbReference>
<gene>
    <name evidence="1" type="ORF">F0562_022701</name>
</gene>
<evidence type="ECO:0000313" key="1">
    <source>
        <dbReference type="EMBL" id="KAA8541549.1"/>
    </source>
</evidence>
<proteinExistence type="predicted"/>
<evidence type="ECO:0000313" key="2">
    <source>
        <dbReference type="Proteomes" id="UP000325577"/>
    </source>
</evidence>
<keyword evidence="2" id="KW-1185">Reference proteome</keyword>
<dbReference type="EMBL" id="CM018035">
    <property type="protein sequence ID" value="KAA8541549.1"/>
    <property type="molecule type" value="Genomic_DNA"/>
</dbReference>
<reference evidence="1 2" key="1">
    <citation type="submission" date="2019-09" db="EMBL/GenBank/DDBJ databases">
        <title>A chromosome-level genome assembly of the Chinese tupelo Nyssa sinensis.</title>
        <authorList>
            <person name="Yang X."/>
            <person name="Kang M."/>
            <person name="Yang Y."/>
            <person name="Xiong H."/>
            <person name="Wang M."/>
            <person name="Zhang Z."/>
            <person name="Wang Z."/>
            <person name="Wu H."/>
            <person name="Ma T."/>
            <person name="Liu J."/>
            <person name="Xi Z."/>
        </authorList>
    </citation>
    <scope>NUCLEOTIDE SEQUENCE [LARGE SCALE GENOMIC DNA]</scope>
    <source>
        <strain evidence="1">J267</strain>
        <tissue evidence="1">Leaf</tissue>
    </source>
</reference>
<organism evidence="1 2">
    <name type="scientific">Nyssa sinensis</name>
    <dbReference type="NCBI Taxonomy" id="561372"/>
    <lineage>
        <taxon>Eukaryota</taxon>
        <taxon>Viridiplantae</taxon>
        <taxon>Streptophyta</taxon>
        <taxon>Embryophyta</taxon>
        <taxon>Tracheophyta</taxon>
        <taxon>Spermatophyta</taxon>
        <taxon>Magnoliopsida</taxon>
        <taxon>eudicotyledons</taxon>
        <taxon>Gunneridae</taxon>
        <taxon>Pentapetalae</taxon>
        <taxon>asterids</taxon>
        <taxon>Cornales</taxon>
        <taxon>Nyssaceae</taxon>
        <taxon>Nyssa</taxon>
    </lineage>
</organism>
<name>A0A5J5BFP5_9ASTE</name>